<dbReference type="Proteomes" id="UP000007013">
    <property type="component" value="Chromosome"/>
</dbReference>
<reference evidence="2 3" key="1">
    <citation type="journal article" date="2011" name="J. Bacteriol.">
        <title>Genome sequence of the verrucomicrobium Opitutus terrae PB90-1, an abundant inhabitant of rice paddy soil ecosystems.</title>
        <authorList>
            <person name="van Passel M.W."/>
            <person name="Kant R."/>
            <person name="Palva A."/>
            <person name="Copeland A."/>
            <person name="Lucas S."/>
            <person name="Lapidus A."/>
            <person name="Glavina del Rio T."/>
            <person name="Pitluck S."/>
            <person name="Goltsman E."/>
            <person name="Clum A."/>
            <person name="Sun H."/>
            <person name="Schmutz J."/>
            <person name="Larimer F.W."/>
            <person name="Land M.L."/>
            <person name="Hauser L."/>
            <person name="Kyrpides N."/>
            <person name="Mikhailova N."/>
            <person name="Richardson P.P."/>
            <person name="Janssen P.H."/>
            <person name="de Vos W.M."/>
            <person name="Smidt H."/>
        </authorList>
    </citation>
    <scope>NUCLEOTIDE SEQUENCE [LARGE SCALE GENOMIC DNA]</scope>
    <source>
        <strain evidence="3">DSM 11246 / JCM 15787 / PB90-1</strain>
    </source>
</reference>
<sequence length="303" mass="32085">MNAILILNPQAGALAHGAGDAASPIKLHDAFAAAGVDVALRPVNGDELGATVAAAVAQKPEAIFVGGGDGTISAAAAHLVDTGVPLGVLPLGTLNHFARDLGVPTPWREAVVALACGQVRHVDVGEVNGRIFINNCSIGSYAEAVRRRDALRSDRGHGKWRAMLLASFSVFRELRRIRLHLNLPHQALDLRTPFLLVANNRYSGHVLESSLRDRLDQGQLWFYSTRARGRADVLRLVWQTLVRELDDADALDVQAASTAVLSSPQASLPVAADGELLTLHPPLQLRIRPGALSVLAPAPAGTG</sequence>
<proteinExistence type="predicted"/>
<dbReference type="Pfam" id="PF19279">
    <property type="entry name" value="YegS_C"/>
    <property type="match status" value="1"/>
</dbReference>
<dbReference type="EMBL" id="CP001032">
    <property type="protein sequence ID" value="ACB77174.1"/>
    <property type="molecule type" value="Genomic_DNA"/>
</dbReference>
<dbReference type="Gene3D" id="3.40.50.10330">
    <property type="entry name" value="Probable inorganic polyphosphate/atp-NAD kinase, domain 1"/>
    <property type="match status" value="1"/>
</dbReference>
<dbReference type="Gene3D" id="2.60.200.40">
    <property type="match status" value="1"/>
</dbReference>
<organism evidence="2 3">
    <name type="scientific">Opitutus terrae (strain DSM 11246 / JCM 15787 / PB90-1)</name>
    <dbReference type="NCBI Taxonomy" id="452637"/>
    <lineage>
        <taxon>Bacteria</taxon>
        <taxon>Pseudomonadati</taxon>
        <taxon>Verrucomicrobiota</taxon>
        <taxon>Opitutia</taxon>
        <taxon>Opitutales</taxon>
        <taxon>Opitutaceae</taxon>
        <taxon>Opitutus</taxon>
    </lineage>
</organism>
<keyword evidence="2" id="KW-0808">Transferase</keyword>
<keyword evidence="3" id="KW-1185">Reference proteome</keyword>
<dbReference type="KEGG" id="ote:Oter_3900"/>
<dbReference type="PANTHER" id="PTHR30492:SF0">
    <property type="entry name" value="METHYLGLYOXAL SYNTHASE"/>
    <property type="match status" value="1"/>
</dbReference>
<dbReference type="GO" id="GO:0008929">
    <property type="term" value="F:methylglyoxal synthase activity"/>
    <property type="evidence" value="ECO:0007669"/>
    <property type="project" value="InterPro"/>
</dbReference>
<dbReference type="SUPFAM" id="SSF111331">
    <property type="entry name" value="NAD kinase/diacylglycerol kinase-like"/>
    <property type="match status" value="1"/>
</dbReference>
<dbReference type="OrthoDB" id="142078at2"/>
<dbReference type="InterPro" id="IPR001206">
    <property type="entry name" value="Diacylglycerol_kinase_cat_dom"/>
</dbReference>
<protein>
    <submittedName>
        <fullName evidence="2">Diacylglycerol kinase catalytic region</fullName>
    </submittedName>
</protein>
<dbReference type="AlphaFoldDB" id="B1ZZA5"/>
<evidence type="ECO:0000313" key="2">
    <source>
        <dbReference type="EMBL" id="ACB77174.1"/>
    </source>
</evidence>
<dbReference type="SMART" id="SM00046">
    <property type="entry name" value="DAGKc"/>
    <property type="match status" value="1"/>
</dbReference>
<dbReference type="InterPro" id="IPR004363">
    <property type="entry name" value="Methylgl_synth"/>
</dbReference>
<name>B1ZZA5_OPITP</name>
<dbReference type="InterPro" id="IPR016064">
    <property type="entry name" value="NAD/diacylglycerol_kinase_sf"/>
</dbReference>
<dbReference type="PANTHER" id="PTHR30492">
    <property type="entry name" value="METHYLGLYOXAL SYNTHASE"/>
    <property type="match status" value="1"/>
</dbReference>
<dbReference type="STRING" id="452637.Oter_3900"/>
<evidence type="ECO:0000259" key="1">
    <source>
        <dbReference type="PROSITE" id="PS50146"/>
    </source>
</evidence>
<dbReference type="GO" id="GO:0019242">
    <property type="term" value="P:methylglyoxal biosynthetic process"/>
    <property type="evidence" value="ECO:0007669"/>
    <property type="project" value="InterPro"/>
</dbReference>
<evidence type="ECO:0000313" key="3">
    <source>
        <dbReference type="Proteomes" id="UP000007013"/>
    </source>
</evidence>
<dbReference type="InterPro" id="IPR045540">
    <property type="entry name" value="YegS/DAGK_C"/>
</dbReference>
<dbReference type="Pfam" id="PF00781">
    <property type="entry name" value="DAGK_cat"/>
    <property type="match status" value="1"/>
</dbReference>
<dbReference type="HOGENOM" id="CLU_045532_5_1_0"/>
<dbReference type="PROSITE" id="PS50146">
    <property type="entry name" value="DAGK"/>
    <property type="match status" value="1"/>
</dbReference>
<keyword evidence="2" id="KW-0418">Kinase</keyword>
<dbReference type="InterPro" id="IPR017438">
    <property type="entry name" value="ATP-NAD_kinase_N"/>
</dbReference>
<gene>
    <name evidence="2" type="ordered locus">Oter_3900</name>
</gene>
<dbReference type="GO" id="GO:0005829">
    <property type="term" value="C:cytosol"/>
    <property type="evidence" value="ECO:0007669"/>
    <property type="project" value="TreeGrafter"/>
</dbReference>
<accession>B1ZZA5</accession>
<feature type="domain" description="DAGKc" evidence="1">
    <location>
        <begin position="1"/>
        <end position="131"/>
    </location>
</feature>
<dbReference type="GO" id="GO:0016301">
    <property type="term" value="F:kinase activity"/>
    <property type="evidence" value="ECO:0007669"/>
    <property type="project" value="UniProtKB-KW"/>
</dbReference>
<dbReference type="eggNOG" id="COG1597">
    <property type="taxonomic scope" value="Bacteria"/>
</dbReference>
<dbReference type="RefSeq" id="WP_012376703.1">
    <property type="nucleotide sequence ID" value="NC_010571.1"/>
</dbReference>